<organism evidence="2 3">
    <name type="scientific">Hibiscus sabdariffa</name>
    <name type="common">roselle</name>
    <dbReference type="NCBI Taxonomy" id="183260"/>
    <lineage>
        <taxon>Eukaryota</taxon>
        <taxon>Viridiplantae</taxon>
        <taxon>Streptophyta</taxon>
        <taxon>Embryophyta</taxon>
        <taxon>Tracheophyta</taxon>
        <taxon>Spermatophyta</taxon>
        <taxon>Magnoliopsida</taxon>
        <taxon>eudicotyledons</taxon>
        <taxon>Gunneridae</taxon>
        <taxon>Pentapetalae</taxon>
        <taxon>rosids</taxon>
        <taxon>malvids</taxon>
        <taxon>Malvales</taxon>
        <taxon>Malvaceae</taxon>
        <taxon>Malvoideae</taxon>
        <taxon>Hibiscus</taxon>
    </lineage>
</organism>
<keyword evidence="3" id="KW-1185">Reference proteome</keyword>
<keyword evidence="1" id="KW-0472">Membrane</keyword>
<dbReference type="EMBL" id="JBBPBN010000010">
    <property type="protein sequence ID" value="KAK9030343.1"/>
    <property type="molecule type" value="Genomic_DNA"/>
</dbReference>
<evidence type="ECO:0000313" key="2">
    <source>
        <dbReference type="EMBL" id="KAK9030343.1"/>
    </source>
</evidence>
<reference evidence="2 3" key="1">
    <citation type="journal article" date="2024" name="G3 (Bethesda)">
        <title>Genome assembly of Hibiscus sabdariffa L. provides insights into metabolisms of medicinal natural products.</title>
        <authorList>
            <person name="Kim T."/>
        </authorList>
    </citation>
    <scope>NUCLEOTIDE SEQUENCE [LARGE SCALE GENOMIC DNA]</scope>
    <source>
        <strain evidence="2">TK-2024</strain>
        <tissue evidence="2">Old leaves</tissue>
    </source>
</reference>
<sequence length="69" mass="7803">MSRLPVLPDSELGKMTGMLQNLQIYFRFLPTLILFAFSYANPLIYSLLPLFSVSRLLLDLSLAVAKQRG</sequence>
<dbReference type="Proteomes" id="UP001396334">
    <property type="component" value="Unassembled WGS sequence"/>
</dbReference>
<keyword evidence="1" id="KW-1133">Transmembrane helix</keyword>
<evidence type="ECO:0000313" key="3">
    <source>
        <dbReference type="Proteomes" id="UP001396334"/>
    </source>
</evidence>
<keyword evidence="1" id="KW-0812">Transmembrane</keyword>
<name>A0ABR2SYN5_9ROSI</name>
<protein>
    <submittedName>
        <fullName evidence="2">Uncharacterized protein</fullName>
    </submittedName>
</protein>
<proteinExistence type="predicted"/>
<feature type="transmembrane region" description="Helical" evidence="1">
    <location>
        <begin position="24"/>
        <end position="40"/>
    </location>
</feature>
<accession>A0ABR2SYN5</accession>
<gene>
    <name evidence="2" type="ORF">V6N11_031770</name>
</gene>
<evidence type="ECO:0000256" key="1">
    <source>
        <dbReference type="SAM" id="Phobius"/>
    </source>
</evidence>
<comment type="caution">
    <text evidence="2">The sequence shown here is derived from an EMBL/GenBank/DDBJ whole genome shotgun (WGS) entry which is preliminary data.</text>
</comment>